<feature type="domain" description="NAD-dependent epimerase/dehydratase" evidence="1">
    <location>
        <begin position="3"/>
        <end position="214"/>
    </location>
</feature>
<dbReference type="EMBL" id="MZGT01000090">
    <property type="protein sequence ID" value="OPJ57625.1"/>
    <property type="molecule type" value="Genomic_DNA"/>
</dbReference>
<dbReference type="PANTHER" id="PTHR48079:SF6">
    <property type="entry name" value="NAD(P)-BINDING DOMAIN-CONTAINING PROTEIN-RELATED"/>
    <property type="match status" value="1"/>
</dbReference>
<evidence type="ECO:0000313" key="3">
    <source>
        <dbReference type="Proteomes" id="UP000191056"/>
    </source>
</evidence>
<dbReference type="OrthoDB" id="9811743at2"/>
<dbReference type="RefSeq" id="WP_079441945.1">
    <property type="nucleotide sequence ID" value="NZ_MZGT01000090.1"/>
</dbReference>
<reference evidence="2 3" key="1">
    <citation type="submission" date="2017-03" db="EMBL/GenBank/DDBJ databases">
        <title>Genome sequence of Clostridium chromiireducens DSM 23318.</title>
        <authorList>
            <person name="Poehlein A."/>
            <person name="Daniel R."/>
        </authorList>
    </citation>
    <scope>NUCLEOTIDE SEQUENCE [LARGE SCALE GENOMIC DNA]</scope>
    <source>
        <strain evidence="2 3">DSM 23318</strain>
    </source>
</reference>
<dbReference type="GO" id="GO:0005737">
    <property type="term" value="C:cytoplasm"/>
    <property type="evidence" value="ECO:0007669"/>
    <property type="project" value="TreeGrafter"/>
</dbReference>
<dbReference type="GO" id="GO:0004029">
    <property type="term" value="F:aldehyde dehydrogenase (NAD+) activity"/>
    <property type="evidence" value="ECO:0007669"/>
    <property type="project" value="TreeGrafter"/>
</dbReference>
<dbReference type="InterPro" id="IPR036291">
    <property type="entry name" value="NAD(P)-bd_dom_sf"/>
</dbReference>
<dbReference type="AlphaFoldDB" id="A0A1V4IDA2"/>
<sequence>MRVFVTGATGFVGSAIVQELTNNGHQVIGLARSEKAAKSLMDVGVEVHQGDLEDLESLRRGAALADAVIHTGFNHDFSKFKENCEKDKNAIEALSSVLAGSDRQLIVTSAIGILPKGKIVTEETLPVSGTNANPRVASEEAVASAIARGAKVSVVRLPPSVHGVGDHGFVSNLIGIARAKGIAAFVDKGDNTWPAVHRLDAAHLFRLVLEKGVSGVYHAVAEEGVPFREIANVIGCRLNMPVVSKTLDEANNYFTWFTHFAMMDIISSSDITRKQLGWHPTQLGLMEDLNSSCYFEM</sequence>
<comment type="caution">
    <text evidence="2">The sequence shown here is derived from an EMBL/GenBank/DDBJ whole genome shotgun (WGS) entry which is preliminary data.</text>
</comment>
<dbReference type="PANTHER" id="PTHR48079">
    <property type="entry name" value="PROTEIN YEEZ"/>
    <property type="match status" value="1"/>
</dbReference>
<dbReference type="STRING" id="225345.CLCHR_43300"/>
<dbReference type="Pfam" id="PF01370">
    <property type="entry name" value="Epimerase"/>
    <property type="match status" value="1"/>
</dbReference>
<organism evidence="2 3">
    <name type="scientific">Clostridium chromiireducens</name>
    <dbReference type="NCBI Taxonomy" id="225345"/>
    <lineage>
        <taxon>Bacteria</taxon>
        <taxon>Bacillati</taxon>
        <taxon>Bacillota</taxon>
        <taxon>Clostridia</taxon>
        <taxon>Eubacteriales</taxon>
        <taxon>Clostridiaceae</taxon>
        <taxon>Clostridium</taxon>
    </lineage>
</organism>
<evidence type="ECO:0000313" key="2">
    <source>
        <dbReference type="EMBL" id="OPJ57625.1"/>
    </source>
</evidence>
<dbReference type="Gene3D" id="3.40.50.720">
    <property type="entry name" value="NAD(P)-binding Rossmann-like Domain"/>
    <property type="match status" value="1"/>
</dbReference>
<dbReference type="CDD" id="cd05262">
    <property type="entry name" value="SDR_a7"/>
    <property type="match status" value="1"/>
</dbReference>
<protein>
    <recommendedName>
        <fullName evidence="1">NAD-dependent epimerase/dehydratase domain-containing protein</fullName>
    </recommendedName>
</protein>
<dbReference type="InterPro" id="IPR051783">
    <property type="entry name" value="NAD(P)-dependent_oxidoreduct"/>
</dbReference>
<accession>A0A1V4IDA2</accession>
<proteinExistence type="predicted"/>
<evidence type="ECO:0000259" key="1">
    <source>
        <dbReference type="Pfam" id="PF01370"/>
    </source>
</evidence>
<gene>
    <name evidence="2" type="ORF">CLCHR_43300</name>
</gene>
<name>A0A1V4IDA2_9CLOT</name>
<keyword evidence="3" id="KW-1185">Reference proteome</keyword>
<dbReference type="Proteomes" id="UP000191056">
    <property type="component" value="Unassembled WGS sequence"/>
</dbReference>
<dbReference type="InterPro" id="IPR001509">
    <property type="entry name" value="Epimerase_deHydtase"/>
</dbReference>
<dbReference type="SUPFAM" id="SSF51735">
    <property type="entry name" value="NAD(P)-binding Rossmann-fold domains"/>
    <property type="match status" value="1"/>
</dbReference>